<dbReference type="Gene3D" id="3.20.20.70">
    <property type="entry name" value="Aldolase class I"/>
    <property type="match status" value="1"/>
</dbReference>
<dbReference type="InterPro" id="IPR001155">
    <property type="entry name" value="OxRdtase_FMN_N"/>
</dbReference>
<reference evidence="4 5" key="1">
    <citation type="journal article" date="2023" name="Microbiol. Spectr.">
        <title>Symbiosis of Carpenter Bees with Uncharacterized Lactic Acid Bacteria Showing NAD Auxotrophy.</title>
        <authorList>
            <person name="Kawasaki S."/>
            <person name="Ozawa K."/>
            <person name="Mori T."/>
            <person name="Yamamoto A."/>
            <person name="Ito M."/>
            <person name="Ohkuma M."/>
            <person name="Sakamoto M."/>
            <person name="Matsutani M."/>
        </authorList>
    </citation>
    <scope>NUCLEOTIDE SEQUENCE [LARGE SCALE GENOMIC DNA]</scope>
    <source>
        <strain evidence="4 5">KimC2</strain>
    </source>
</reference>
<evidence type="ECO:0000256" key="1">
    <source>
        <dbReference type="ARBA" id="ARBA00022630"/>
    </source>
</evidence>
<proteinExistence type="predicted"/>
<dbReference type="Proteomes" id="UP001321804">
    <property type="component" value="Chromosome"/>
</dbReference>
<dbReference type="RefSeq" id="WP_317695301.1">
    <property type="nucleotide sequence ID" value="NZ_AP026801.1"/>
</dbReference>
<evidence type="ECO:0000313" key="5">
    <source>
        <dbReference type="Proteomes" id="UP001321804"/>
    </source>
</evidence>
<dbReference type="PANTHER" id="PTHR43656">
    <property type="entry name" value="BINDING OXIDOREDUCTASE, PUTATIVE (AFU_ORTHOLOGUE AFUA_2G08260)-RELATED"/>
    <property type="match status" value="1"/>
</dbReference>
<dbReference type="PANTHER" id="PTHR43656:SF2">
    <property type="entry name" value="BINDING OXIDOREDUCTASE, PUTATIVE (AFU_ORTHOLOGUE AFUA_2G08260)-RELATED"/>
    <property type="match status" value="1"/>
</dbReference>
<dbReference type="SUPFAM" id="SSF51395">
    <property type="entry name" value="FMN-linked oxidoreductases"/>
    <property type="match status" value="1"/>
</dbReference>
<dbReference type="GO" id="GO:0016491">
    <property type="term" value="F:oxidoreductase activity"/>
    <property type="evidence" value="ECO:0007669"/>
    <property type="project" value="UniProtKB-KW"/>
</dbReference>
<evidence type="ECO:0000259" key="3">
    <source>
        <dbReference type="Pfam" id="PF00724"/>
    </source>
</evidence>
<dbReference type="InterPro" id="IPR051799">
    <property type="entry name" value="NADH_flavin_oxidoreductase"/>
</dbReference>
<dbReference type="InterPro" id="IPR013785">
    <property type="entry name" value="Aldolase_TIM"/>
</dbReference>
<dbReference type="Pfam" id="PF00724">
    <property type="entry name" value="Oxidored_FMN"/>
    <property type="match status" value="1"/>
</dbReference>
<keyword evidence="2" id="KW-0560">Oxidoreductase</keyword>
<protein>
    <submittedName>
        <fullName evidence="4">NADH-dependent oxidoreductase</fullName>
    </submittedName>
</protein>
<gene>
    <name evidence="4" type="primary">yrfB</name>
    <name evidence="4" type="ORF">KIMC2_13650</name>
</gene>
<keyword evidence="1" id="KW-0285">Flavoprotein</keyword>
<sequence>MQEKYQPLFEELRLNNGVTLTDRLGMCPMLVFASNDDGTPSQLDLDYFKLRNEVGQILITGATTFQPHTKCGPHQLSIENDEAIEPFSKLASVMKEHGNKAIVQLQHPGREASVGYAETGNAYAPSAIDFPFLNYPVKELTDGQIKQIITDFGKATERLIKAGFDGVEIHGANHYLIQQFFSEYSNRRTDFWGGSLEKRMNFPIEVTKEVISVARKLKPDFIVGYRLSPEEIHGENVGYTIDDTLKLVDKLSDLDIDYLHTSTYGGGNFGKDAYKAYALKGNQTKPVNALIKEKIAKREAMIVSGSVKTPDDALDALNYGDIVAMGVVALSDPEFTNKIINDQIDQINLNVKDRLKELVIPEALVEVYKAGAPLPPLEGLDLSK</sequence>
<keyword evidence="5" id="KW-1185">Reference proteome</keyword>
<dbReference type="EMBL" id="AP026801">
    <property type="protein sequence ID" value="BDR56803.1"/>
    <property type="molecule type" value="Genomic_DNA"/>
</dbReference>
<evidence type="ECO:0000256" key="2">
    <source>
        <dbReference type="ARBA" id="ARBA00023002"/>
    </source>
</evidence>
<feature type="domain" description="NADH:flavin oxidoreductase/NADH oxidase N-terminal" evidence="3">
    <location>
        <begin position="8"/>
        <end position="341"/>
    </location>
</feature>
<organism evidence="4 5">
    <name type="scientific">Xylocopilactobacillus apis</name>
    <dbReference type="NCBI Taxonomy" id="2932183"/>
    <lineage>
        <taxon>Bacteria</taxon>
        <taxon>Bacillati</taxon>
        <taxon>Bacillota</taxon>
        <taxon>Bacilli</taxon>
        <taxon>Lactobacillales</taxon>
        <taxon>Lactobacillaceae</taxon>
        <taxon>Xylocopilactobacillus</taxon>
    </lineage>
</organism>
<dbReference type="AlphaFoldDB" id="A0AAU9CZU3"/>
<evidence type="ECO:0000313" key="4">
    <source>
        <dbReference type="EMBL" id="BDR56803.1"/>
    </source>
</evidence>
<dbReference type="KEGG" id="xak:KIMC2_13650"/>
<name>A0AAU9CZU3_9LACO</name>
<accession>A0AAU9CZU3</accession>
<dbReference type="GO" id="GO:0010181">
    <property type="term" value="F:FMN binding"/>
    <property type="evidence" value="ECO:0007669"/>
    <property type="project" value="InterPro"/>
</dbReference>